<gene>
    <name evidence="1" type="ORF">ISN26_08190</name>
</gene>
<protein>
    <submittedName>
        <fullName evidence="1">Uncharacterized protein</fullName>
    </submittedName>
</protein>
<dbReference type="EMBL" id="JADHEI010000067">
    <property type="protein sequence ID" value="MBF2736022.1"/>
    <property type="molecule type" value="Genomic_DNA"/>
</dbReference>
<evidence type="ECO:0000313" key="2">
    <source>
        <dbReference type="Proteomes" id="UP000604381"/>
    </source>
</evidence>
<proteinExistence type="predicted"/>
<keyword evidence="2" id="KW-1185">Reference proteome</keyword>
<name>A0A930UJD9_9GAMM</name>
<dbReference type="Proteomes" id="UP000604381">
    <property type="component" value="Unassembled WGS sequence"/>
</dbReference>
<organism evidence="1 2">
    <name type="scientific">Candidatus Amphirhobacter heronislandensis</name>
    <dbReference type="NCBI Taxonomy" id="1732024"/>
    <lineage>
        <taxon>Bacteria</taxon>
        <taxon>Pseudomonadati</taxon>
        <taxon>Pseudomonadota</taxon>
        <taxon>Gammaproteobacteria</taxon>
        <taxon>Candidatus Tethybacterales</taxon>
        <taxon>Candidatus Tethybacteraceae</taxon>
        <taxon>Candidatus Amphirhobacter</taxon>
    </lineage>
</organism>
<reference evidence="1" key="1">
    <citation type="submission" date="2020-10" db="EMBL/GenBank/DDBJ databases">
        <title>An improved Amphimedon queenslandica hologenome assembly reveals how three proteobacterial symbionts can extend the metabolic phenotypic of their marine sponge host.</title>
        <authorList>
            <person name="Degnan B."/>
            <person name="Degnan S."/>
            <person name="Xiang X."/>
        </authorList>
    </citation>
    <scope>NUCLEOTIDE SEQUENCE</scope>
    <source>
        <strain evidence="1">AqS2</strain>
    </source>
</reference>
<sequence length="121" mass="13507">MLLIIKSEGHLVDASTLLNWKSIIAGTDPKHEAFRRWIRAAFELGLLNISGVIADEIERNSPTLSKLLKKWGVKPIDSDLDSKFFSDEAEAILKQLKAEGRITSDKCVGENDLEIILVAEF</sequence>
<comment type="caution">
    <text evidence="1">The sequence shown here is derived from an EMBL/GenBank/DDBJ whole genome shotgun (WGS) entry which is preliminary data.</text>
</comment>
<dbReference type="AlphaFoldDB" id="A0A930UJD9"/>
<evidence type="ECO:0000313" key="1">
    <source>
        <dbReference type="EMBL" id="MBF2736022.1"/>
    </source>
</evidence>
<accession>A0A930UJD9</accession>